<dbReference type="AlphaFoldDB" id="A0A2U3ANM4"/>
<proteinExistence type="predicted"/>
<keyword evidence="2" id="KW-1185">Reference proteome</keyword>
<accession>A0A2U3ANM4</accession>
<evidence type="ECO:0000313" key="2">
    <source>
        <dbReference type="Proteomes" id="UP000245938"/>
    </source>
</evidence>
<dbReference type="Proteomes" id="UP000245938">
    <property type="component" value="Unassembled WGS sequence"/>
</dbReference>
<sequence>MNLIAQHPYIKVEKKVEGLSQVVIEIDRVIYLYQDKVVTQHREFPIQIVRDFSFREIANEGGMLYLHSTRGVFAYTVKTSPEAFISAYKSHFK</sequence>
<dbReference type="OrthoDB" id="2691759at2"/>
<reference evidence="1 2" key="1">
    <citation type="submission" date="2018-05" db="EMBL/GenBank/DDBJ databases">
        <title>Kurthia sibirica genome sequence.</title>
        <authorList>
            <person name="Maclea K.S."/>
            <person name="Goen A.E."/>
        </authorList>
    </citation>
    <scope>NUCLEOTIDE SEQUENCE [LARGE SCALE GENOMIC DNA]</scope>
    <source>
        <strain evidence="1 2">ATCC 49154</strain>
    </source>
</reference>
<comment type="caution">
    <text evidence="1">The sequence shown here is derived from an EMBL/GenBank/DDBJ whole genome shotgun (WGS) entry which is preliminary data.</text>
</comment>
<organism evidence="1 2">
    <name type="scientific">Kurthia sibirica</name>
    <dbReference type="NCBI Taxonomy" id="202750"/>
    <lineage>
        <taxon>Bacteria</taxon>
        <taxon>Bacillati</taxon>
        <taxon>Bacillota</taxon>
        <taxon>Bacilli</taxon>
        <taxon>Bacillales</taxon>
        <taxon>Caryophanaceae</taxon>
        <taxon>Kurthia</taxon>
    </lineage>
</organism>
<protein>
    <submittedName>
        <fullName evidence="1">Uncharacterized protein</fullName>
    </submittedName>
</protein>
<dbReference type="RefSeq" id="WP_109305144.1">
    <property type="nucleotide sequence ID" value="NZ_BJUF01000008.1"/>
</dbReference>
<gene>
    <name evidence="1" type="ORF">DEX24_04130</name>
</gene>
<name>A0A2U3ANM4_9BACL</name>
<dbReference type="EMBL" id="QFVR01000004">
    <property type="protein sequence ID" value="PWI26121.1"/>
    <property type="molecule type" value="Genomic_DNA"/>
</dbReference>
<evidence type="ECO:0000313" key="1">
    <source>
        <dbReference type="EMBL" id="PWI26121.1"/>
    </source>
</evidence>